<name>A0A0P6XGH1_9CHLR</name>
<gene>
    <name evidence="1" type="ORF">SE15_10565</name>
</gene>
<dbReference type="RefSeq" id="WP_054522068.1">
    <property type="nucleotide sequence ID" value="NZ_LGKO01000005.1"/>
</dbReference>
<dbReference type="Proteomes" id="UP000050544">
    <property type="component" value="Unassembled WGS sequence"/>
</dbReference>
<dbReference type="AlphaFoldDB" id="A0A0P6XGH1"/>
<accession>A0A0P6XGH1</accession>
<dbReference type="STRING" id="869279.SE15_10565"/>
<keyword evidence="2" id="KW-1185">Reference proteome</keyword>
<evidence type="ECO:0000313" key="1">
    <source>
        <dbReference type="EMBL" id="KPL82559.1"/>
    </source>
</evidence>
<proteinExistence type="predicted"/>
<reference evidence="1 2" key="1">
    <citation type="submission" date="2015-07" db="EMBL/GenBank/DDBJ databases">
        <title>Whole genome sequence of Thermanaerothrix daxensis DSM 23592.</title>
        <authorList>
            <person name="Hemp J."/>
            <person name="Ward L.M."/>
            <person name="Pace L.A."/>
            <person name="Fischer W.W."/>
        </authorList>
    </citation>
    <scope>NUCLEOTIDE SEQUENCE [LARGE SCALE GENOMIC DNA]</scope>
    <source>
        <strain evidence="1 2">GNS-1</strain>
    </source>
</reference>
<evidence type="ECO:0000313" key="2">
    <source>
        <dbReference type="Proteomes" id="UP000050544"/>
    </source>
</evidence>
<dbReference type="EMBL" id="LGKO01000005">
    <property type="protein sequence ID" value="KPL82559.1"/>
    <property type="molecule type" value="Genomic_DNA"/>
</dbReference>
<protein>
    <submittedName>
        <fullName evidence="1">Uncharacterized protein</fullName>
    </submittedName>
</protein>
<organism evidence="1 2">
    <name type="scientific">Thermanaerothrix daxensis</name>
    <dbReference type="NCBI Taxonomy" id="869279"/>
    <lineage>
        <taxon>Bacteria</taxon>
        <taxon>Bacillati</taxon>
        <taxon>Chloroflexota</taxon>
        <taxon>Anaerolineae</taxon>
        <taxon>Anaerolineales</taxon>
        <taxon>Anaerolineaceae</taxon>
        <taxon>Thermanaerothrix</taxon>
    </lineage>
</organism>
<comment type="caution">
    <text evidence="1">The sequence shown here is derived from an EMBL/GenBank/DDBJ whole genome shotgun (WGS) entry which is preliminary data.</text>
</comment>
<sequence length="77" mass="9001">MGHRVEVILRTQGGRQLPWMVVHQGRVLPITEWGRAWVDWDGEHYLVRLEGQICELWHNTAETVWYLRDVAGSTHPA</sequence>